<evidence type="ECO:0000313" key="2">
    <source>
        <dbReference type="EMBL" id="GMI32586.1"/>
    </source>
</evidence>
<feature type="region of interest" description="Disordered" evidence="1">
    <location>
        <begin position="472"/>
        <end position="501"/>
    </location>
</feature>
<feature type="compositionally biased region" description="Low complexity" evidence="1">
    <location>
        <begin position="276"/>
        <end position="310"/>
    </location>
</feature>
<proteinExistence type="predicted"/>
<keyword evidence="3" id="KW-1185">Reference proteome</keyword>
<evidence type="ECO:0000313" key="3">
    <source>
        <dbReference type="Proteomes" id="UP001165065"/>
    </source>
</evidence>
<name>A0A9W7G4F7_9STRA</name>
<organism evidence="2 3">
    <name type="scientific">Triparma columacea</name>
    <dbReference type="NCBI Taxonomy" id="722753"/>
    <lineage>
        <taxon>Eukaryota</taxon>
        <taxon>Sar</taxon>
        <taxon>Stramenopiles</taxon>
        <taxon>Ochrophyta</taxon>
        <taxon>Bolidophyceae</taxon>
        <taxon>Parmales</taxon>
        <taxon>Triparmaceae</taxon>
        <taxon>Triparma</taxon>
    </lineage>
</organism>
<sequence length="700" mass="78005">MSSQHPSAVKDDRNVVQLLIDELTAAASCTELSKERVYRVFMTCKEICDNEECKVLLVALGWVENSLVVMKRLENENDLELLDIGWEILYFCAFEIAEEFGSRESGGAEVVIHIGKSAARILRKIHEKGLWSPGLSCNVASLLYALWLEDGFQECIKKAFANGECALGVLVRDVRNDEEIEVEVVSLFDGLLKGGALATSGGGSNVERAIVGELAAKIEKYKANAEFVETAASVVRGLMNRMVEERKGTEMEQETANAKRVVVKPLMPPRPPQDGAPKASSAPKASPTPNASPTPKALPSNSPLISSSPPKASPIQLSPSAMWSRNISESCILRHLGVEEGALMSEEVEDLVERGKTTLGVTFLKMGGDWKRAIHKSRLRKFLKAAGLCPQLAGADLIIKRVNGPRSGVDFESYCEILMQCKGGGKGSRGVKLAIDALTNLIKKGGEKDLKKQKEEQEQKQEEEERMRLIAEEMETKSEEEEEKKRAGETSKTSPKQPKKPLTKQEFFVAVLHTERRALKAIFKFYSTEKEEGTLVSPRKQSPGMSFQKKVITYLSYKGLLDFTRDFCVSPDLVTKGYCQEVFSRLCNGRKGAKKQLVRRDSVLLAEKKLGLSYAEFEIFLGSIAAECRWFLKKKVEEAELDDEDRRIMYQQQALALLHWLETSRGKDKINRVRGNALIPRFIFVSKVENVETLSHFFVS</sequence>
<feature type="compositionally biased region" description="Basic and acidic residues" evidence="1">
    <location>
        <begin position="472"/>
        <end position="489"/>
    </location>
</feature>
<gene>
    <name evidence="2" type="ORF">TrCOL_g874</name>
</gene>
<dbReference type="EMBL" id="BRYA01000020">
    <property type="protein sequence ID" value="GMI32586.1"/>
    <property type="molecule type" value="Genomic_DNA"/>
</dbReference>
<dbReference type="Proteomes" id="UP001165065">
    <property type="component" value="Unassembled WGS sequence"/>
</dbReference>
<feature type="region of interest" description="Disordered" evidence="1">
    <location>
        <begin position="245"/>
        <end position="317"/>
    </location>
</feature>
<comment type="caution">
    <text evidence="2">The sequence shown here is derived from an EMBL/GenBank/DDBJ whole genome shotgun (WGS) entry which is preliminary data.</text>
</comment>
<reference evidence="3" key="1">
    <citation type="journal article" date="2023" name="Commun. Biol.">
        <title>Genome analysis of Parmales, the sister group of diatoms, reveals the evolutionary specialization of diatoms from phago-mixotrophs to photoautotrophs.</title>
        <authorList>
            <person name="Ban H."/>
            <person name="Sato S."/>
            <person name="Yoshikawa S."/>
            <person name="Yamada K."/>
            <person name="Nakamura Y."/>
            <person name="Ichinomiya M."/>
            <person name="Sato N."/>
            <person name="Blanc-Mathieu R."/>
            <person name="Endo H."/>
            <person name="Kuwata A."/>
            <person name="Ogata H."/>
        </authorList>
    </citation>
    <scope>NUCLEOTIDE SEQUENCE [LARGE SCALE GENOMIC DNA]</scope>
</reference>
<dbReference type="AlphaFoldDB" id="A0A9W7G4F7"/>
<evidence type="ECO:0000256" key="1">
    <source>
        <dbReference type="SAM" id="MobiDB-lite"/>
    </source>
</evidence>
<dbReference type="OrthoDB" id="10402849at2759"/>
<protein>
    <submittedName>
        <fullName evidence="2">Uncharacterized protein</fullName>
    </submittedName>
</protein>
<accession>A0A9W7G4F7</accession>